<gene>
    <name evidence="1" type="ORF">XYCOK13_02280</name>
</gene>
<organism evidence="1 2">
    <name type="scientific">Xylanibacillus composti</name>
    <dbReference type="NCBI Taxonomy" id="1572762"/>
    <lineage>
        <taxon>Bacteria</taxon>
        <taxon>Bacillati</taxon>
        <taxon>Bacillota</taxon>
        <taxon>Bacilli</taxon>
        <taxon>Bacillales</taxon>
        <taxon>Paenibacillaceae</taxon>
        <taxon>Xylanibacillus</taxon>
    </lineage>
</organism>
<name>A0A8J4H1R7_9BACL</name>
<evidence type="ECO:0000313" key="2">
    <source>
        <dbReference type="Proteomes" id="UP000677918"/>
    </source>
</evidence>
<dbReference type="AlphaFoldDB" id="A0A8J4H1R7"/>
<proteinExistence type="predicted"/>
<evidence type="ECO:0000313" key="1">
    <source>
        <dbReference type="EMBL" id="GIQ67404.1"/>
    </source>
</evidence>
<dbReference type="Proteomes" id="UP000677918">
    <property type="component" value="Unassembled WGS sequence"/>
</dbReference>
<protein>
    <submittedName>
        <fullName evidence="1">Uncharacterized protein</fullName>
    </submittedName>
</protein>
<accession>A0A8J4H1R7</accession>
<dbReference type="EMBL" id="BOVK01000003">
    <property type="protein sequence ID" value="GIQ67404.1"/>
    <property type="molecule type" value="Genomic_DNA"/>
</dbReference>
<dbReference type="RefSeq" id="WP_213409999.1">
    <property type="nucleotide sequence ID" value="NZ_BOVK01000003.1"/>
</dbReference>
<keyword evidence="2" id="KW-1185">Reference proteome</keyword>
<sequence length="103" mass="12190">MGTITIPQHLYKSKYWVAVFYLFKEHPRLNMCFNTRYFDFSNERLKTRTLKKHAAPWSDSEKFMLDLALHLFNPSNKVDLSGMDLLDPFNTELALEAIKIRYG</sequence>
<comment type="caution">
    <text evidence="1">The sequence shown here is derived from an EMBL/GenBank/DDBJ whole genome shotgun (WGS) entry which is preliminary data.</text>
</comment>
<reference evidence="1" key="1">
    <citation type="submission" date="2021-04" db="EMBL/GenBank/DDBJ databases">
        <title>Draft genome sequence of Xylanibacillus composti strain K13.</title>
        <authorList>
            <person name="Uke A."/>
            <person name="Chhe C."/>
            <person name="Baramee S."/>
            <person name="Kosugi A."/>
        </authorList>
    </citation>
    <scope>NUCLEOTIDE SEQUENCE</scope>
    <source>
        <strain evidence="1">K13</strain>
    </source>
</reference>